<sequence length="174" mass="18747">MIPNSPWVRTERLELRRWAPEHLEGLRALAALPEVVRYVGDGTPWDDATVAAKHEAALEHWRRSGFGWLAVHDASGAFVGLVSVNERSVGESGIGVPAVEIGYWVAPAAWGRGYGTEAAGAVVDELFARGLAERLVARHDRANTASGRLLGKLGFVPHHAVDALVYSVLERPAG</sequence>
<dbReference type="SUPFAM" id="SSF55729">
    <property type="entry name" value="Acyl-CoA N-acyltransferases (Nat)"/>
    <property type="match status" value="1"/>
</dbReference>
<proteinExistence type="predicted"/>
<evidence type="ECO:0000313" key="3">
    <source>
        <dbReference type="Proteomes" id="UP001268819"/>
    </source>
</evidence>
<dbReference type="InterPro" id="IPR051531">
    <property type="entry name" value="N-acetyltransferase"/>
</dbReference>
<dbReference type="PANTHER" id="PTHR43792:SF1">
    <property type="entry name" value="N-ACETYLTRANSFERASE DOMAIN-CONTAINING PROTEIN"/>
    <property type="match status" value="1"/>
</dbReference>
<comment type="caution">
    <text evidence="2">The sequence shown here is derived from an EMBL/GenBank/DDBJ whole genome shotgun (WGS) entry which is preliminary data.</text>
</comment>
<accession>A0ABU1PQF0</accession>
<feature type="domain" description="N-acetyltransferase" evidence="1">
    <location>
        <begin position="13"/>
        <end position="174"/>
    </location>
</feature>
<dbReference type="Gene3D" id="3.40.630.30">
    <property type="match status" value="1"/>
</dbReference>
<dbReference type="EMBL" id="JAVDSG010000001">
    <property type="protein sequence ID" value="MDR6592863.1"/>
    <property type="molecule type" value="Genomic_DNA"/>
</dbReference>
<dbReference type="Proteomes" id="UP001268819">
    <property type="component" value="Unassembled WGS sequence"/>
</dbReference>
<dbReference type="PROSITE" id="PS51186">
    <property type="entry name" value="GNAT"/>
    <property type="match status" value="1"/>
</dbReference>
<dbReference type="Pfam" id="PF13302">
    <property type="entry name" value="Acetyltransf_3"/>
    <property type="match status" value="1"/>
</dbReference>
<gene>
    <name evidence="2" type="ORF">J2S66_001247</name>
</gene>
<dbReference type="InterPro" id="IPR016181">
    <property type="entry name" value="Acyl_CoA_acyltransferase"/>
</dbReference>
<dbReference type="InterPro" id="IPR000182">
    <property type="entry name" value="GNAT_dom"/>
</dbReference>
<name>A0ABU1PQF0_9PSEU</name>
<protein>
    <submittedName>
        <fullName evidence="2">RimJ/RimL family protein N-acetyltransferase</fullName>
    </submittedName>
</protein>
<organism evidence="2 3">
    <name type="scientific">Saccharothrix longispora</name>
    <dbReference type="NCBI Taxonomy" id="33920"/>
    <lineage>
        <taxon>Bacteria</taxon>
        <taxon>Bacillati</taxon>
        <taxon>Actinomycetota</taxon>
        <taxon>Actinomycetes</taxon>
        <taxon>Pseudonocardiales</taxon>
        <taxon>Pseudonocardiaceae</taxon>
        <taxon>Saccharothrix</taxon>
    </lineage>
</organism>
<keyword evidence="3" id="KW-1185">Reference proteome</keyword>
<dbReference type="PANTHER" id="PTHR43792">
    <property type="entry name" value="GNAT FAMILY, PUTATIVE (AFU_ORTHOLOGUE AFUA_3G00765)-RELATED-RELATED"/>
    <property type="match status" value="1"/>
</dbReference>
<reference evidence="2 3" key="1">
    <citation type="submission" date="2023-07" db="EMBL/GenBank/DDBJ databases">
        <title>Sequencing the genomes of 1000 actinobacteria strains.</title>
        <authorList>
            <person name="Klenk H.-P."/>
        </authorList>
    </citation>
    <scope>NUCLEOTIDE SEQUENCE [LARGE SCALE GENOMIC DNA]</scope>
    <source>
        <strain evidence="2 3">DSM 43749</strain>
    </source>
</reference>
<evidence type="ECO:0000313" key="2">
    <source>
        <dbReference type="EMBL" id="MDR6592863.1"/>
    </source>
</evidence>
<dbReference type="RefSeq" id="WP_310304832.1">
    <property type="nucleotide sequence ID" value="NZ_BAAAXB010000001.1"/>
</dbReference>
<evidence type="ECO:0000259" key="1">
    <source>
        <dbReference type="PROSITE" id="PS51186"/>
    </source>
</evidence>